<dbReference type="SUPFAM" id="SSF52540">
    <property type="entry name" value="P-loop containing nucleoside triphosphate hydrolases"/>
    <property type="match status" value="2"/>
</dbReference>
<organism evidence="10 11">
    <name type="scientific">Ketogulonicigenium robustum</name>
    <dbReference type="NCBI Taxonomy" id="92947"/>
    <lineage>
        <taxon>Bacteria</taxon>
        <taxon>Pseudomonadati</taxon>
        <taxon>Pseudomonadota</taxon>
        <taxon>Alphaproteobacteria</taxon>
        <taxon>Rhodobacterales</taxon>
        <taxon>Roseobacteraceae</taxon>
        <taxon>Ketogulonicigenium</taxon>
    </lineage>
</organism>
<accession>A0A1W6NXX9</accession>
<dbReference type="RefSeq" id="WP_236951408.1">
    <property type="nucleotide sequence ID" value="NZ_CP019937.1"/>
</dbReference>
<feature type="domain" description="ABC transporter" evidence="9">
    <location>
        <begin position="10"/>
        <end position="499"/>
    </location>
</feature>
<evidence type="ECO:0000313" key="11">
    <source>
        <dbReference type="Proteomes" id="UP000242447"/>
    </source>
</evidence>
<dbReference type="Proteomes" id="UP000242447">
    <property type="component" value="Chromosome"/>
</dbReference>
<proteinExistence type="predicted"/>
<evidence type="ECO:0000256" key="3">
    <source>
        <dbReference type="ARBA" id="ARBA00022597"/>
    </source>
</evidence>
<dbReference type="CDD" id="cd03216">
    <property type="entry name" value="ABC_Carb_Monos_I"/>
    <property type="match status" value="1"/>
</dbReference>
<dbReference type="Pfam" id="PF00005">
    <property type="entry name" value="ABC_tran"/>
    <property type="match status" value="2"/>
</dbReference>
<keyword evidence="1" id="KW-0813">Transport</keyword>
<dbReference type="PANTHER" id="PTHR43790:SF3">
    <property type="entry name" value="D-ALLOSE IMPORT ATP-BINDING PROTEIN ALSA-RELATED"/>
    <property type="match status" value="1"/>
</dbReference>
<keyword evidence="4" id="KW-0677">Repeat</keyword>
<evidence type="ECO:0000256" key="2">
    <source>
        <dbReference type="ARBA" id="ARBA00022475"/>
    </source>
</evidence>
<dbReference type="EC" id="3.6.3.17" evidence="10"/>
<evidence type="ECO:0000256" key="5">
    <source>
        <dbReference type="ARBA" id="ARBA00022741"/>
    </source>
</evidence>
<dbReference type="PANTHER" id="PTHR43790">
    <property type="entry name" value="CARBOHYDRATE TRANSPORT ATP-BINDING PROTEIN MG119-RELATED"/>
    <property type="match status" value="1"/>
</dbReference>
<dbReference type="KEGG" id="kro:BVG79_00753"/>
<evidence type="ECO:0000256" key="4">
    <source>
        <dbReference type="ARBA" id="ARBA00022737"/>
    </source>
</evidence>
<keyword evidence="7" id="KW-1278">Translocase</keyword>
<dbReference type="AlphaFoldDB" id="A0A1W6NXX9"/>
<keyword evidence="8" id="KW-0472">Membrane</keyword>
<dbReference type="STRING" id="92947.BVG79_00753"/>
<keyword evidence="6 10" id="KW-0067">ATP-binding</keyword>
<dbReference type="GO" id="GO:0016887">
    <property type="term" value="F:ATP hydrolysis activity"/>
    <property type="evidence" value="ECO:0007669"/>
    <property type="project" value="InterPro"/>
</dbReference>
<dbReference type="SMART" id="SM00382">
    <property type="entry name" value="AAA"/>
    <property type="match status" value="2"/>
</dbReference>
<dbReference type="InterPro" id="IPR017871">
    <property type="entry name" value="ABC_transporter-like_CS"/>
</dbReference>
<dbReference type="Gene3D" id="3.40.50.300">
    <property type="entry name" value="P-loop containing nucleotide triphosphate hydrolases"/>
    <property type="match status" value="2"/>
</dbReference>
<keyword evidence="2" id="KW-1003">Cell membrane</keyword>
<dbReference type="InterPro" id="IPR003593">
    <property type="entry name" value="AAA+_ATPase"/>
</dbReference>
<dbReference type="InterPro" id="IPR027417">
    <property type="entry name" value="P-loop_NTPase"/>
</dbReference>
<evidence type="ECO:0000256" key="6">
    <source>
        <dbReference type="ARBA" id="ARBA00022840"/>
    </source>
</evidence>
<gene>
    <name evidence="10" type="primary">rbsA</name>
    <name evidence="10" type="ORF">BVG79_00753</name>
</gene>
<reference evidence="10 11" key="1">
    <citation type="submission" date="2017-02" db="EMBL/GenBank/DDBJ databases">
        <title>Ketogulonicigenium robustum SPU B003 Genome sequencing and assembly.</title>
        <authorList>
            <person name="Li Y."/>
            <person name="Liu L."/>
            <person name="Wang C."/>
            <person name="Zhang M."/>
            <person name="Zhang T."/>
            <person name="Zhang Y."/>
        </authorList>
    </citation>
    <scope>NUCLEOTIDE SEQUENCE [LARGE SCALE GENOMIC DNA]</scope>
    <source>
        <strain evidence="10 11">SPU_B003</strain>
    </source>
</reference>
<dbReference type="EMBL" id="CP019937">
    <property type="protein sequence ID" value="ARO14105.1"/>
    <property type="molecule type" value="Genomic_DNA"/>
</dbReference>
<keyword evidence="3" id="KW-0762">Sugar transport</keyword>
<keyword evidence="10" id="KW-0378">Hydrolase</keyword>
<dbReference type="PROSITE" id="PS00211">
    <property type="entry name" value="ABC_TRANSPORTER_1"/>
    <property type="match status" value="1"/>
</dbReference>
<sequence length="503" mass="53433">MTAPFPMTTLILSDISRRYGAVQALQGVDLTLQSGEIHALMGENGAGKSTLIRVLAALERPDSGTFALDGTPIRPDAAVRRIRFIHQELQVVPTLSVAENMHLAHPYPRRFGLVDWRALHAAAGAALARLGLDHISPRQPMAQLGPGDQMLVRIAATLIGDGDAPWLYVMDEPTAALTGDEAARLFIVIRQLVARGAGILYVSHRMGEVMALSDRITVLRDGQLVETRARAETDQSRIITAMTGRAMIDLYPPRPATAEFAPRLVVKGLTAGRVKDASFTVGKGEILALAGLAGAGRSSILSALAGAIPLRSGQATLDGTPIAHGPTAAWAHGIAHVPPERRAEGLMLDQSITDNIVLPHLASLSRAGLRNQWAERALASAQGQAVRLKAASIQHPVLSLSGGNQQKVLFARALAGNPRLLLLNEPTRGVDVAAKFDIYQIIRQLADSGVSVIVASSDLPELIGLADRIAVLVGGEIREIIPNEKLTEGLLLTRCYASKGEAA</sequence>
<evidence type="ECO:0000256" key="7">
    <source>
        <dbReference type="ARBA" id="ARBA00022967"/>
    </source>
</evidence>
<evidence type="ECO:0000256" key="8">
    <source>
        <dbReference type="ARBA" id="ARBA00023136"/>
    </source>
</evidence>
<dbReference type="InterPro" id="IPR050107">
    <property type="entry name" value="ABC_carbohydrate_import_ATPase"/>
</dbReference>
<name>A0A1W6NXX9_9RHOB</name>
<dbReference type="PROSITE" id="PS50893">
    <property type="entry name" value="ABC_TRANSPORTER_2"/>
    <property type="match status" value="1"/>
</dbReference>
<protein>
    <submittedName>
        <fullName evidence="10">Ribose transport system ATP-binding protein</fullName>
        <ecNumber evidence="10">3.6.3.17</ecNumber>
    </submittedName>
</protein>
<dbReference type="InterPro" id="IPR003439">
    <property type="entry name" value="ABC_transporter-like_ATP-bd"/>
</dbReference>
<evidence type="ECO:0000256" key="1">
    <source>
        <dbReference type="ARBA" id="ARBA00022448"/>
    </source>
</evidence>
<evidence type="ECO:0000313" key="10">
    <source>
        <dbReference type="EMBL" id="ARO14105.1"/>
    </source>
</evidence>
<keyword evidence="11" id="KW-1185">Reference proteome</keyword>
<dbReference type="CDD" id="cd03215">
    <property type="entry name" value="ABC_Carb_Monos_II"/>
    <property type="match status" value="1"/>
</dbReference>
<dbReference type="GO" id="GO:0005524">
    <property type="term" value="F:ATP binding"/>
    <property type="evidence" value="ECO:0007669"/>
    <property type="project" value="UniProtKB-KW"/>
</dbReference>
<evidence type="ECO:0000259" key="9">
    <source>
        <dbReference type="PROSITE" id="PS50893"/>
    </source>
</evidence>
<keyword evidence="5" id="KW-0547">Nucleotide-binding</keyword>